<accession>A0A6H2HB22</accession>
<dbReference type="EMBL" id="CP051461">
    <property type="protein sequence ID" value="QJC57081.1"/>
    <property type="molecule type" value="Genomic_DNA"/>
</dbReference>
<dbReference type="InterPro" id="IPR014710">
    <property type="entry name" value="RmlC-like_jellyroll"/>
</dbReference>
<feature type="region of interest" description="Disordered" evidence="1">
    <location>
        <begin position="69"/>
        <end position="92"/>
    </location>
</feature>
<dbReference type="SUPFAM" id="SSF51182">
    <property type="entry name" value="RmlC-like cupins"/>
    <property type="match status" value="1"/>
</dbReference>
<name>A0A6H2HB22_9BURK</name>
<gene>
    <name evidence="2" type="ORF">HC248_02397</name>
</gene>
<evidence type="ECO:0000256" key="1">
    <source>
        <dbReference type="SAM" id="MobiDB-lite"/>
    </source>
</evidence>
<evidence type="ECO:0000313" key="3">
    <source>
        <dbReference type="Proteomes" id="UP000502041"/>
    </source>
</evidence>
<organism evidence="2 3">
    <name type="scientific">Polaromonas vacuolata</name>
    <dbReference type="NCBI Taxonomy" id="37448"/>
    <lineage>
        <taxon>Bacteria</taxon>
        <taxon>Pseudomonadati</taxon>
        <taxon>Pseudomonadota</taxon>
        <taxon>Betaproteobacteria</taxon>
        <taxon>Burkholderiales</taxon>
        <taxon>Comamonadaceae</taxon>
        <taxon>Polaromonas</taxon>
    </lineage>
</organism>
<dbReference type="InterPro" id="IPR011051">
    <property type="entry name" value="RmlC_Cupin_sf"/>
</dbReference>
<sequence>MLKEEFFAGLEADDFAPAVSIERPVGYAMGEHQHDFDARALIIAGQITLQVAGIATTYSVGDVFRLAAGTPHHESAGPDGVTFLSGRRTQAV</sequence>
<dbReference type="AlphaFoldDB" id="A0A6H2HB22"/>
<proteinExistence type="predicted"/>
<keyword evidence="3" id="KW-1185">Reference proteome</keyword>
<dbReference type="RefSeq" id="WP_168922646.1">
    <property type="nucleotide sequence ID" value="NZ_CP051461.1"/>
</dbReference>
<evidence type="ECO:0008006" key="4">
    <source>
        <dbReference type="Google" id="ProtNLM"/>
    </source>
</evidence>
<dbReference type="Gene3D" id="2.60.120.10">
    <property type="entry name" value="Jelly Rolls"/>
    <property type="match status" value="1"/>
</dbReference>
<reference evidence="2 3" key="1">
    <citation type="submission" date="2020-04" db="EMBL/GenBank/DDBJ databases">
        <title>Complete genome of a Psychrophilic, Marine, Gas Vacuolate Bacterium Polaromonas vacuolata KCTC 22033T.</title>
        <authorList>
            <person name="Hwang K."/>
            <person name="Kim K.M."/>
        </authorList>
    </citation>
    <scope>NUCLEOTIDE SEQUENCE [LARGE SCALE GENOMIC DNA]</scope>
    <source>
        <strain evidence="2 3">KCTC 22033</strain>
    </source>
</reference>
<dbReference type="KEGG" id="pvac:HC248_02397"/>
<evidence type="ECO:0000313" key="2">
    <source>
        <dbReference type="EMBL" id="QJC57081.1"/>
    </source>
</evidence>
<dbReference type="Proteomes" id="UP000502041">
    <property type="component" value="Chromosome"/>
</dbReference>
<protein>
    <recommendedName>
        <fullName evidence="4">Cupin 2 conserved barrel domain-containing protein</fullName>
    </recommendedName>
</protein>